<dbReference type="PROSITE" id="PS50902">
    <property type="entry name" value="FLAVODOXIN_LIKE"/>
    <property type="match status" value="1"/>
</dbReference>
<name>X1VE40_9ZZZZ</name>
<protein>
    <recommendedName>
        <fullName evidence="1">Flavodoxin-like domain-containing protein</fullName>
    </recommendedName>
</protein>
<dbReference type="GO" id="GO:0010181">
    <property type="term" value="F:FMN binding"/>
    <property type="evidence" value="ECO:0007669"/>
    <property type="project" value="InterPro"/>
</dbReference>
<reference evidence="2" key="1">
    <citation type="journal article" date="2014" name="Front. Microbiol.">
        <title>High frequency of phylogenetically diverse reductive dehalogenase-homologous genes in deep subseafloor sedimentary metagenomes.</title>
        <authorList>
            <person name="Kawai M."/>
            <person name="Futagami T."/>
            <person name="Toyoda A."/>
            <person name="Takaki Y."/>
            <person name="Nishi S."/>
            <person name="Hori S."/>
            <person name="Arai W."/>
            <person name="Tsubouchi T."/>
            <person name="Morono Y."/>
            <person name="Uchiyama I."/>
            <person name="Ito T."/>
            <person name="Fujiyama A."/>
            <person name="Inagaki F."/>
            <person name="Takami H."/>
        </authorList>
    </citation>
    <scope>NUCLEOTIDE SEQUENCE</scope>
    <source>
        <strain evidence="2">Expedition CK06-06</strain>
    </source>
</reference>
<dbReference type="InterPro" id="IPR008254">
    <property type="entry name" value="Flavodoxin/NO_synth"/>
</dbReference>
<dbReference type="SUPFAM" id="SSF52218">
    <property type="entry name" value="Flavoproteins"/>
    <property type="match status" value="1"/>
</dbReference>
<gene>
    <name evidence="2" type="ORF">S12H4_54695</name>
</gene>
<sequence>MNQRVNIIYISISGNTKMMLEAAAEGAREAGAEVRLIEATESTGADVENCDALIWGTGNYYGYMHGLLKAWFDREHGRLARKAKTGEISPKPYFCCLSAAGNPYRQLPTIERLSRGMNLKKVFEPATATKKPTPEVLAECRELGQKLVAINVAETDDLYVPPPLPGPAKSP</sequence>
<comment type="caution">
    <text evidence="2">The sequence shown here is derived from an EMBL/GenBank/DDBJ whole genome shotgun (WGS) entry which is preliminary data.</text>
</comment>
<evidence type="ECO:0000259" key="1">
    <source>
        <dbReference type="PROSITE" id="PS50902"/>
    </source>
</evidence>
<dbReference type="AlphaFoldDB" id="X1VE40"/>
<proteinExistence type="predicted"/>
<organism evidence="2">
    <name type="scientific">marine sediment metagenome</name>
    <dbReference type="NCBI Taxonomy" id="412755"/>
    <lineage>
        <taxon>unclassified sequences</taxon>
        <taxon>metagenomes</taxon>
        <taxon>ecological metagenomes</taxon>
    </lineage>
</organism>
<accession>X1VE40</accession>
<dbReference type="InterPro" id="IPR029039">
    <property type="entry name" value="Flavoprotein-like_sf"/>
</dbReference>
<dbReference type="EMBL" id="BARW01034994">
    <property type="protein sequence ID" value="GAJ12346.1"/>
    <property type="molecule type" value="Genomic_DNA"/>
</dbReference>
<dbReference type="Gene3D" id="3.40.50.360">
    <property type="match status" value="1"/>
</dbReference>
<feature type="domain" description="Flavodoxin-like" evidence="1">
    <location>
        <begin position="5"/>
        <end position="148"/>
    </location>
</feature>
<evidence type="ECO:0000313" key="2">
    <source>
        <dbReference type="EMBL" id="GAJ12346.1"/>
    </source>
</evidence>